<protein>
    <submittedName>
        <fullName evidence="6">Uncharacterized protein</fullName>
    </submittedName>
</protein>
<keyword evidence="3" id="KW-0206">Cytoskeleton</keyword>
<proteinExistence type="predicted"/>
<dbReference type="PANTHER" id="PTHR31183:SF2">
    <property type="entry name" value="TRICHOPLEIN KERATIN FILAMENT-BINDING PROTEIN"/>
    <property type="match status" value="1"/>
</dbReference>
<dbReference type="GO" id="GO:0045095">
    <property type="term" value="C:keratin filament"/>
    <property type="evidence" value="ECO:0007669"/>
    <property type="project" value="TreeGrafter"/>
</dbReference>
<dbReference type="InterPro" id="IPR043596">
    <property type="entry name" value="CFAP53/TCHP"/>
</dbReference>
<dbReference type="GO" id="GO:0006915">
    <property type="term" value="P:apoptotic process"/>
    <property type="evidence" value="ECO:0007669"/>
    <property type="project" value="TreeGrafter"/>
</dbReference>
<organism evidence="6 7">
    <name type="scientific">Hymenolepis diminuta</name>
    <name type="common">Rat tapeworm</name>
    <dbReference type="NCBI Taxonomy" id="6216"/>
    <lineage>
        <taxon>Eukaryota</taxon>
        <taxon>Metazoa</taxon>
        <taxon>Spiralia</taxon>
        <taxon>Lophotrochozoa</taxon>
        <taxon>Platyhelminthes</taxon>
        <taxon>Cestoda</taxon>
        <taxon>Eucestoda</taxon>
        <taxon>Cyclophyllidea</taxon>
        <taxon>Hymenolepididae</taxon>
        <taxon>Hymenolepis</taxon>
    </lineage>
</organism>
<reference evidence="6 7" key="1">
    <citation type="submission" date="2019-07" db="EMBL/GenBank/DDBJ databases">
        <authorList>
            <person name="Jastrzebski P J."/>
            <person name="Paukszto L."/>
            <person name="Jastrzebski P J."/>
        </authorList>
    </citation>
    <scope>NUCLEOTIDE SEQUENCE [LARGE SCALE GENOMIC DNA]</scope>
    <source>
        <strain evidence="6 7">WMS-il1</strain>
    </source>
</reference>
<evidence type="ECO:0000313" key="6">
    <source>
        <dbReference type="EMBL" id="VUZ41719.1"/>
    </source>
</evidence>
<name>A0A564Y414_HYMDI</name>
<feature type="region of interest" description="Disordered" evidence="5">
    <location>
        <begin position="388"/>
        <end position="431"/>
    </location>
</feature>
<accession>A0A564Y414</accession>
<evidence type="ECO:0000256" key="2">
    <source>
        <dbReference type="ARBA" id="ARBA00022490"/>
    </source>
</evidence>
<keyword evidence="7" id="KW-1185">Reference proteome</keyword>
<feature type="coiled-coil region" evidence="4">
    <location>
        <begin position="186"/>
        <end position="213"/>
    </location>
</feature>
<dbReference type="AlphaFoldDB" id="A0A564Y414"/>
<keyword evidence="4" id="KW-0175">Coiled coil</keyword>
<evidence type="ECO:0000256" key="4">
    <source>
        <dbReference type="SAM" id="Coils"/>
    </source>
</evidence>
<evidence type="ECO:0000313" key="7">
    <source>
        <dbReference type="Proteomes" id="UP000321570"/>
    </source>
</evidence>
<dbReference type="PANTHER" id="PTHR31183">
    <property type="entry name" value="TRICHOPLEIN KERATIN FILAMENT-BINDING PROTEIN FAMILY MEMBER"/>
    <property type="match status" value="1"/>
</dbReference>
<evidence type="ECO:0000256" key="1">
    <source>
        <dbReference type="ARBA" id="ARBA00004245"/>
    </source>
</evidence>
<dbReference type="Proteomes" id="UP000321570">
    <property type="component" value="Unassembled WGS sequence"/>
</dbReference>
<gene>
    <name evidence="6" type="ORF">WMSIL1_LOCUS2503</name>
</gene>
<sequence length="431" mass="50597">MANNKSRNLYETLMIKRRNAETKRQNDLRENNKFFRDSAIKARQEKRWTSDNFFNHSMISYLMSDKDAIKNKLSLKREKLRNLLREESRLYEYALSQSLGGTSPPFLQSGDRFKYENDSSQYEDIGQPRYEIDSMACSNNKKDTSFDRGDVVDNSFCNSEASGDFPSEIQKNEHILNQKMDELKNFDVESKELDNIEKEILDHQQNIQRLMDERKELVVSRLQRRFEKILLRQQAAGLRRRSRQVQDDLISDLAWLDRLLTLEGEEEGGQIKEVKKILDEVLQREKRHEADLGDLLSSEVLELARKREEEWRNEAEARDKLLNDVIAECQERVNSRLKALKFMKSEHKEKYARLMDAIKAAKASSQIHHQSGKNNVEGCQLQIPSRINETDNGYMNDRNELGDNFDPVDEAPNSRSIEPPIPNHRRKTQLW</sequence>
<dbReference type="EMBL" id="CABIJS010000066">
    <property type="protein sequence ID" value="VUZ41719.1"/>
    <property type="molecule type" value="Genomic_DNA"/>
</dbReference>
<keyword evidence="2" id="KW-0963">Cytoplasm</keyword>
<evidence type="ECO:0000256" key="3">
    <source>
        <dbReference type="ARBA" id="ARBA00023212"/>
    </source>
</evidence>
<evidence type="ECO:0000256" key="5">
    <source>
        <dbReference type="SAM" id="MobiDB-lite"/>
    </source>
</evidence>
<comment type="subcellular location">
    <subcellularLocation>
        <location evidence="1">Cytoplasm</location>
        <location evidence="1">Cytoskeleton</location>
    </subcellularLocation>
</comment>